<dbReference type="InterPro" id="IPR001680">
    <property type="entry name" value="WD40_rpt"/>
</dbReference>
<reference evidence="1 2" key="1">
    <citation type="submission" date="2020-08" db="EMBL/GenBank/DDBJ databases">
        <authorList>
            <person name="Newling K."/>
            <person name="Davey J."/>
            <person name="Forrester S."/>
        </authorList>
    </citation>
    <scope>NUCLEOTIDE SEQUENCE [LARGE SCALE GENOMIC DNA]</scope>
    <source>
        <strain evidence="2">Crithidia deanei Carvalho (ATCC PRA-265)</strain>
    </source>
</reference>
<dbReference type="SUPFAM" id="SSF50978">
    <property type="entry name" value="WD40 repeat-like"/>
    <property type="match status" value="1"/>
</dbReference>
<dbReference type="SMART" id="SM00320">
    <property type="entry name" value="WD40"/>
    <property type="match status" value="4"/>
</dbReference>
<sequence length="322" mass="34886">MNLTEFRVSPQEHLYGVGYTQDGKYAAVACGNGTIEIFKADDLSTKVFSRNAVGAQKDLPCTTVKWLHSSGGEPYRLASTSSSGTVSLWNWDGTVLENTKSITEEGNEPLCLDISPNGNLIATGGKDRVVRVYTKDFELNATLTRKRPDDFSSVTAHVNRIFSVRFLTPNTLMSAGWESPIQVWNLQTSFAEKQVFGVKSESDCIEVIPGTTAVVICSGSIESPIVVVESSQCCVLEKETERLRKAVVGGENPIMSRYCKDSSTLWVLYLHSVKAIAYHTGAVLGSVELPAPGNSITLAPNAVGRAVVACQRGTLAEIRLNM</sequence>
<dbReference type="OrthoDB" id="10251741at2759"/>
<dbReference type="Proteomes" id="UP000515908">
    <property type="component" value="Chromosome 04"/>
</dbReference>
<dbReference type="Pfam" id="PF00400">
    <property type="entry name" value="WD40"/>
    <property type="match status" value="1"/>
</dbReference>
<evidence type="ECO:0000313" key="2">
    <source>
        <dbReference type="Proteomes" id="UP000515908"/>
    </source>
</evidence>
<dbReference type="VEuPathDB" id="TriTrypDB:ADEAN_000220100"/>
<dbReference type="InterPro" id="IPR036322">
    <property type="entry name" value="WD40_repeat_dom_sf"/>
</dbReference>
<dbReference type="PANTHER" id="PTHR47822">
    <property type="entry name" value="CARBOHYDRATE BINDING DOMAIN CONTAINING PROTEIN"/>
    <property type="match status" value="1"/>
</dbReference>
<name>S9WD60_9TRYP</name>
<dbReference type="PANTHER" id="PTHR47822:SF2">
    <property type="entry name" value="F-BOX AND WD-40 DOMAIN PROTEIN 7"/>
    <property type="match status" value="1"/>
</dbReference>
<dbReference type="InterPro" id="IPR015943">
    <property type="entry name" value="WD40/YVTN_repeat-like_dom_sf"/>
</dbReference>
<dbReference type="EMBL" id="LR877148">
    <property type="protein sequence ID" value="CAD2214750.1"/>
    <property type="molecule type" value="Genomic_DNA"/>
</dbReference>
<keyword evidence="2" id="KW-1185">Reference proteome</keyword>
<gene>
    <name evidence="1" type="ORF">ADEAN_000220100</name>
</gene>
<dbReference type="AlphaFoldDB" id="S9WD60"/>
<evidence type="ECO:0000313" key="1">
    <source>
        <dbReference type="EMBL" id="CAD2214750.1"/>
    </source>
</evidence>
<protein>
    <submittedName>
        <fullName evidence="1">WD domain, G-beta repeat, putative</fullName>
    </submittedName>
</protein>
<dbReference type="Gene3D" id="2.130.10.10">
    <property type="entry name" value="YVTN repeat-like/Quinoprotein amine dehydrogenase"/>
    <property type="match status" value="1"/>
</dbReference>
<organism evidence="1 2">
    <name type="scientific">Angomonas deanei</name>
    <dbReference type="NCBI Taxonomy" id="59799"/>
    <lineage>
        <taxon>Eukaryota</taxon>
        <taxon>Discoba</taxon>
        <taxon>Euglenozoa</taxon>
        <taxon>Kinetoplastea</taxon>
        <taxon>Metakinetoplastina</taxon>
        <taxon>Trypanosomatida</taxon>
        <taxon>Trypanosomatidae</taxon>
        <taxon>Strigomonadinae</taxon>
        <taxon>Angomonas</taxon>
    </lineage>
</organism>
<accession>S9WD60</accession>
<proteinExistence type="predicted"/>